<feature type="compositionally biased region" description="Acidic residues" evidence="20">
    <location>
        <begin position="24"/>
        <end position="33"/>
    </location>
</feature>
<feature type="region of interest" description="Disordered" evidence="20">
    <location>
        <begin position="237"/>
        <end position="258"/>
    </location>
</feature>
<keyword evidence="9" id="KW-0732">Signal</keyword>
<evidence type="ECO:0000256" key="14">
    <source>
        <dbReference type="ARBA" id="ARBA00023316"/>
    </source>
</evidence>
<comment type="catalytic activity">
    <reaction evidence="1">
        <text>Hydrolysis of (1-&gt;3)-beta-D-glucosidic linkages in (1-&gt;3)-beta-D-glucans.</text>
        <dbReference type="EC" id="3.2.1.39"/>
    </reaction>
</comment>
<dbReference type="EC" id="3.2.1.39" evidence="5"/>
<evidence type="ECO:0000256" key="10">
    <source>
        <dbReference type="ARBA" id="ARBA00022801"/>
    </source>
</evidence>
<evidence type="ECO:0000256" key="1">
    <source>
        <dbReference type="ARBA" id="ARBA00000382"/>
    </source>
</evidence>
<evidence type="ECO:0000313" key="22">
    <source>
        <dbReference type="EMBL" id="SPO37646.1"/>
    </source>
</evidence>
<feature type="transmembrane region" description="Helical" evidence="21">
    <location>
        <begin position="208"/>
        <end position="231"/>
    </location>
</feature>
<dbReference type="PANTHER" id="PTHR16631:SF17">
    <property type="entry name" value="GLUCAN ENDO-1,3-BETA-GLUCOSIDASE BTGC"/>
    <property type="match status" value="1"/>
</dbReference>
<evidence type="ECO:0000256" key="20">
    <source>
        <dbReference type="SAM" id="MobiDB-lite"/>
    </source>
</evidence>
<keyword evidence="21" id="KW-1133">Transmembrane helix</keyword>
<sequence>MPPRPLSHDADDETRALTGPPELLDADTTDYWDDAQGLPPPHRLSTHHSPSPYPNSFESLPIAPPRPSTSAYIDPFANGHRTSTYALDDETPRASMSYPDHHDYYPPPTDVYSTGGPKGYMPAMDSTDSLTGRRGGEKDYDSDAWGMSASGSHNDARDRWLARKEAAAAAAATSAGAATGAGSGGGYYSGDSSAYYRSGAPHKGRKKMWWIIGAVALAVIGIGAGVGIYLAKRGDNSSSGSASGAVKSDPNDPSKFDKDPRLHQSLYGLCYTPLNSQLPSCGDTLEQVIEDVQIMSQLTKRIRTYGADCDVPALVLEAIAKTKVDMEVFLAVWVDDNAVTYKRQVDSLTAALKQHGADHVAGVIVGNEVLLNGGSVSDLVSKMSDMRTTLAGLGLSKTPPVGTSDAGSMMTAALGEGSDFVFSNTHPWFGGTLVSDAAGWTWSYTHNQEPSTVLSAPNKPTVYVGEVGWPTGANETRLETYEGAVAGVPQLQTFLDTFVCESNTNITAGTGQPYFYFEAFDEPWKDAQFGGVEAHWGLFTKDKKLKDGITIPTCISP</sequence>
<keyword evidence="6" id="KW-1003">Cell membrane</keyword>
<feature type="compositionally biased region" description="Basic and acidic residues" evidence="20">
    <location>
        <begin position="249"/>
        <end position="258"/>
    </location>
</feature>
<dbReference type="EMBL" id="OOIP01000007">
    <property type="protein sequence ID" value="SPO37646.1"/>
    <property type="molecule type" value="Genomic_DNA"/>
</dbReference>
<feature type="region of interest" description="Disordered" evidence="20">
    <location>
        <begin position="126"/>
        <end position="152"/>
    </location>
</feature>
<comment type="function">
    <text evidence="16">Glucanases play a role in cell expansion during growth, in cell-cell fusion during mating, and in spore release during sporulation. This enzyme may be involved in beta-glucan degradation. Active on laminarin and lichenan.</text>
</comment>
<evidence type="ECO:0000256" key="6">
    <source>
        <dbReference type="ARBA" id="ARBA00022475"/>
    </source>
</evidence>
<comment type="subcellular location">
    <subcellularLocation>
        <location evidence="3">Cell membrane</location>
        <topology evidence="3">Single-pass type II membrane protein</topology>
    </subcellularLocation>
    <subcellularLocation>
        <location evidence="2">Secreted</location>
        <location evidence="2">Cell wall</location>
    </subcellularLocation>
</comment>
<protein>
    <recommendedName>
        <fullName evidence="5">glucan endo-1,3-beta-D-glucosidase</fullName>
        <ecNumber evidence="5">3.2.1.39</ecNumber>
    </recommendedName>
    <alternativeName>
        <fullName evidence="18">Endo-1,3-beta-glucanase btgC</fullName>
    </alternativeName>
    <alternativeName>
        <fullName evidence="17">Laminarinase btgC</fullName>
    </alternativeName>
</protein>
<dbReference type="GO" id="GO:0042973">
    <property type="term" value="F:glucan endo-1,3-beta-D-glucosidase activity"/>
    <property type="evidence" value="ECO:0007669"/>
    <property type="project" value="UniProtKB-EC"/>
</dbReference>
<dbReference type="GO" id="GO:0071555">
    <property type="term" value="P:cell wall organization"/>
    <property type="evidence" value="ECO:0007669"/>
    <property type="project" value="UniProtKB-KW"/>
</dbReference>
<keyword evidence="14" id="KW-0961">Cell wall biogenesis/degradation</keyword>
<dbReference type="Proteomes" id="UP000323386">
    <property type="component" value="Unassembled WGS sequence"/>
</dbReference>
<dbReference type="GO" id="GO:0009277">
    <property type="term" value="C:fungal-type cell wall"/>
    <property type="evidence" value="ECO:0007669"/>
    <property type="project" value="TreeGrafter"/>
</dbReference>
<evidence type="ECO:0000256" key="15">
    <source>
        <dbReference type="ARBA" id="ARBA00023326"/>
    </source>
</evidence>
<evidence type="ECO:0000256" key="13">
    <source>
        <dbReference type="ARBA" id="ARBA00023277"/>
    </source>
</evidence>
<evidence type="ECO:0000256" key="5">
    <source>
        <dbReference type="ARBA" id="ARBA00012780"/>
    </source>
</evidence>
<evidence type="ECO:0000256" key="11">
    <source>
        <dbReference type="ARBA" id="ARBA00023136"/>
    </source>
</evidence>
<keyword evidence="23" id="KW-1185">Reference proteome</keyword>
<evidence type="ECO:0000256" key="3">
    <source>
        <dbReference type="ARBA" id="ARBA00004401"/>
    </source>
</evidence>
<evidence type="ECO:0000256" key="9">
    <source>
        <dbReference type="ARBA" id="ARBA00022729"/>
    </source>
</evidence>
<dbReference type="Gene3D" id="3.20.20.80">
    <property type="entry name" value="Glycosidases"/>
    <property type="match status" value="2"/>
</dbReference>
<dbReference type="Pfam" id="PF00332">
    <property type="entry name" value="Glyco_hydro_17"/>
    <property type="match status" value="1"/>
</dbReference>
<keyword evidence="13" id="KW-0119">Carbohydrate metabolism</keyword>
<evidence type="ECO:0000256" key="7">
    <source>
        <dbReference type="ARBA" id="ARBA00022512"/>
    </source>
</evidence>
<evidence type="ECO:0000256" key="16">
    <source>
        <dbReference type="ARBA" id="ARBA00037649"/>
    </source>
</evidence>
<dbReference type="InterPro" id="IPR050732">
    <property type="entry name" value="Beta-glucan_modifiers"/>
</dbReference>
<feature type="compositionally biased region" description="Basic and acidic residues" evidence="20">
    <location>
        <begin position="1"/>
        <end position="15"/>
    </location>
</feature>
<evidence type="ECO:0000256" key="12">
    <source>
        <dbReference type="ARBA" id="ARBA00023180"/>
    </source>
</evidence>
<keyword evidence="8" id="KW-0964">Secreted</keyword>
<keyword evidence="7" id="KW-0134">Cell wall</keyword>
<comment type="similarity">
    <text evidence="4 19">Belongs to the glycosyl hydrolase 17 family.</text>
</comment>
<accession>A0A5C3F136</accession>
<evidence type="ECO:0000256" key="8">
    <source>
        <dbReference type="ARBA" id="ARBA00022525"/>
    </source>
</evidence>
<evidence type="ECO:0000256" key="4">
    <source>
        <dbReference type="ARBA" id="ARBA00008773"/>
    </source>
</evidence>
<feature type="transmembrane region" description="Helical" evidence="21">
    <location>
        <begin position="166"/>
        <end position="188"/>
    </location>
</feature>
<keyword evidence="15" id="KW-0624">Polysaccharide degradation</keyword>
<evidence type="ECO:0000256" key="18">
    <source>
        <dbReference type="ARBA" id="ARBA00043078"/>
    </source>
</evidence>
<dbReference type="InterPro" id="IPR000490">
    <property type="entry name" value="Glyco_hydro_17"/>
</dbReference>
<evidence type="ECO:0000256" key="21">
    <source>
        <dbReference type="SAM" id="Phobius"/>
    </source>
</evidence>
<dbReference type="AlphaFoldDB" id="A0A5C3F136"/>
<reference evidence="22 23" key="1">
    <citation type="submission" date="2018-03" db="EMBL/GenBank/DDBJ databases">
        <authorList>
            <person name="Guldener U."/>
        </authorList>
    </citation>
    <scope>NUCLEOTIDE SEQUENCE [LARGE SCALE GENOMIC DNA]</scope>
    <source>
        <strain evidence="22 23">DAOM196992</strain>
    </source>
</reference>
<name>A0A5C3F136_9BASI</name>
<evidence type="ECO:0000313" key="23">
    <source>
        <dbReference type="Proteomes" id="UP000323386"/>
    </source>
</evidence>
<dbReference type="OrthoDB" id="68336at2759"/>
<evidence type="ECO:0000256" key="2">
    <source>
        <dbReference type="ARBA" id="ARBA00004191"/>
    </source>
</evidence>
<dbReference type="PANTHER" id="PTHR16631">
    <property type="entry name" value="GLUCAN 1,3-BETA-GLUCOSIDASE"/>
    <property type="match status" value="1"/>
</dbReference>
<keyword evidence="12" id="KW-0325">Glycoprotein</keyword>
<keyword evidence="11 21" id="KW-0472">Membrane</keyword>
<keyword evidence="21" id="KW-0812">Transmembrane</keyword>
<evidence type="ECO:0000256" key="17">
    <source>
        <dbReference type="ARBA" id="ARBA00042373"/>
    </source>
</evidence>
<feature type="region of interest" description="Disordered" evidence="20">
    <location>
        <begin position="1"/>
        <end position="62"/>
    </location>
</feature>
<dbReference type="GO" id="GO:0000272">
    <property type="term" value="P:polysaccharide catabolic process"/>
    <property type="evidence" value="ECO:0007669"/>
    <property type="project" value="UniProtKB-KW"/>
</dbReference>
<dbReference type="GO" id="GO:0009986">
    <property type="term" value="C:cell surface"/>
    <property type="evidence" value="ECO:0007669"/>
    <property type="project" value="TreeGrafter"/>
</dbReference>
<keyword evidence="10" id="KW-0378">Hydrolase</keyword>
<dbReference type="GO" id="GO:0005576">
    <property type="term" value="C:extracellular region"/>
    <property type="evidence" value="ECO:0007669"/>
    <property type="project" value="TreeGrafter"/>
</dbReference>
<evidence type="ECO:0000256" key="19">
    <source>
        <dbReference type="RuleBase" id="RU004335"/>
    </source>
</evidence>
<dbReference type="GO" id="GO:0005886">
    <property type="term" value="C:plasma membrane"/>
    <property type="evidence" value="ECO:0007669"/>
    <property type="project" value="UniProtKB-SubCell"/>
</dbReference>
<gene>
    <name evidence="22" type="ORF">PSFLO_03122</name>
</gene>
<proteinExistence type="inferred from homology"/>
<organism evidence="22 23">
    <name type="scientific">Pseudozyma flocculosa</name>
    <dbReference type="NCBI Taxonomy" id="84751"/>
    <lineage>
        <taxon>Eukaryota</taxon>
        <taxon>Fungi</taxon>
        <taxon>Dikarya</taxon>
        <taxon>Basidiomycota</taxon>
        <taxon>Ustilaginomycotina</taxon>
        <taxon>Ustilaginomycetes</taxon>
        <taxon>Ustilaginales</taxon>
        <taxon>Ustilaginaceae</taxon>
        <taxon>Pseudozyma</taxon>
    </lineage>
</organism>
<dbReference type="InterPro" id="IPR017853">
    <property type="entry name" value="GH"/>
</dbReference>
<dbReference type="SUPFAM" id="SSF51445">
    <property type="entry name" value="(Trans)glycosidases"/>
    <property type="match status" value="1"/>
</dbReference>